<evidence type="ECO:0000313" key="1">
    <source>
        <dbReference type="EMBL" id="KAK9321470.1"/>
    </source>
</evidence>
<name>A0ACC3TJT2_9ASCO</name>
<comment type="caution">
    <text evidence="1">The sequence shown here is derived from an EMBL/GenBank/DDBJ whole genome shotgun (WGS) entry which is preliminary data.</text>
</comment>
<dbReference type="EMBL" id="MU970097">
    <property type="protein sequence ID" value="KAK9321470.1"/>
    <property type="molecule type" value="Genomic_DNA"/>
</dbReference>
<protein>
    <submittedName>
        <fullName evidence="1">Fungal-specific transcription factor domain-containing protein</fullName>
    </submittedName>
</protein>
<evidence type="ECO:0000313" key="2">
    <source>
        <dbReference type="Proteomes" id="UP001489719"/>
    </source>
</evidence>
<reference evidence="2" key="1">
    <citation type="journal article" date="2024" name="Front. Bioeng. Biotechnol.">
        <title>Genome-scale model development and genomic sequencing of the oleaginous clade Lipomyces.</title>
        <authorList>
            <person name="Czajka J.J."/>
            <person name="Han Y."/>
            <person name="Kim J."/>
            <person name="Mondo S.J."/>
            <person name="Hofstad B.A."/>
            <person name="Robles A."/>
            <person name="Haridas S."/>
            <person name="Riley R."/>
            <person name="LaButti K."/>
            <person name="Pangilinan J."/>
            <person name="Andreopoulos W."/>
            <person name="Lipzen A."/>
            <person name="Yan J."/>
            <person name="Wang M."/>
            <person name="Ng V."/>
            <person name="Grigoriev I.V."/>
            <person name="Spatafora J.W."/>
            <person name="Magnuson J.K."/>
            <person name="Baker S.E."/>
            <person name="Pomraning K.R."/>
        </authorList>
    </citation>
    <scope>NUCLEOTIDE SEQUENCE [LARGE SCALE GENOMIC DNA]</scope>
    <source>
        <strain evidence="2">CBS 10300</strain>
    </source>
</reference>
<sequence length="1106" mass="122163">MTEPHDQRALVSPAVVNHADHSSANDSFARAFGVPQQAAAPTDAIRASSTTTTGTGPTQISPRANASNAMQTESSTESDRPPPPKLTTPTESAPPSDAGTVRQTFAPTPDQPIHSQRACTQCQRHKIKCVSDGTGPCIRCRKKGFLCHIAPRKKRESKRNRASACFAHSPAGSSHDGRDMPNGAESQEDTIMDDIESRNTEDPQSARRTGAAIGGSGNAHLNLSGKGNLDVNADYGVDASCAESDGKIPSAASSSVDGNNSEIWPPQEAIGSTPSRPTPPVKVSCLPESMKQSTISSCENYTVYLSLTFLCPEVFRQMVDLGWQSNLMLGHSVNGTLPMVRSIDDSVTHSVFALSFQNEPTQIARYNLPSSLEAIQTVAEWRKQYGEVLIDVYFKIINPSQPIIHRRHFMAAYNANKESVILLLAIFAVSVPYCTLGTPDDRHTLQAKFIQHLYGHYSYKLSMPTMEAVQALSLIADSTADRGVLMTHAAVVAAAVELRLHMDCSEWNIPDWERALRKALWWSICIRDAWTIIRFVGTPKVMSEYYDTQLPTTTELSLLTMHESDGLYQAPCTIMVNGSRINISMESSLRSFISVAKLSEILLEVNRSLYQLKGLRFIRQQPAAAASHIAESMESRLQEVTASWIREESERGYELMEPDLYRAMMHHFVRLCIYSQFLPHKEVNIHPDRFLVDFYTRFLDATHGCIDTLKKFKTVKFSNYWPSWLNHLVIIHLFVLYDILIAIISRYFKTYRVEKNKADADEAARHDKHHPMRQAQRRALLLEILDKDRFSSRVLQYSTDLMVTMGDLAATWDQPHEIYKMMLKASRSFGLADVIDAPGMTQFMQQDVPDTAKSTGESSLKNPSQQQQRTTESTSQTAPQQQTTSAQYPTPQLSLSQAVPLNDAQQQQPTRAHMQPQPLHSQPTQSATTSSQTLLPPVYQLPTVGPLQNMINPSLQSLMVSPSQPPQHPPHPTQPGLQQTHPSCYDIAQILNQEQPQVQATEQSAGYGNNSSTASQQQPSAAPTLQPQNSSFVGPFGSRMQQNFYADAAGTTNTSADSGVHNSPLPGGNVPGVGGVQAIGAFDDFFTNLSINLFEGLADFHPDFIL</sequence>
<organism evidence="1 2">
    <name type="scientific">Lipomyces orientalis</name>
    <dbReference type="NCBI Taxonomy" id="1233043"/>
    <lineage>
        <taxon>Eukaryota</taxon>
        <taxon>Fungi</taxon>
        <taxon>Dikarya</taxon>
        <taxon>Ascomycota</taxon>
        <taxon>Saccharomycotina</taxon>
        <taxon>Lipomycetes</taxon>
        <taxon>Lipomycetales</taxon>
        <taxon>Lipomycetaceae</taxon>
        <taxon>Lipomyces</taxon>
    </lineage>
</organism>
<keyword evidence="2" id="KW-1185">Reference proteome</keyword>
<proteinExistence type="predicted"/>
<dbReference type="Proteomes" id="UP001489719">
    <property type="component" value="Unassembled WGS sequence"/>
</dbReference>
<accession>A0ACC3TJT2</accession>
<gene>
    <name evidence="1" type="ORF">V1517DRAFT_171261</name>
</gene>